<reference evidence="4 5" key="1">
    <citation type="submission" date="2017-07" db="EMBL/GenBank/DDBJ databases">
        <title>Leptospira spp. isolated from tropical soils.</title>
        <authorList>
            <person name="Thibeaux R."/>
            <person name="Iraola G."/>
            <person name="Ferres I."/>
            <person name="Bierque E."/>
            <person name="Girault D."/>
            <person name="Soupe-Gilbert M.-E."/>
            <person name="Picardeau M."/>
            <person name="Goarant C."/>
        </authorList>
    </citation>
    <scope>NUCLEOTIDE SEQUENCE [LARGE SCALE GENOMIC DNA]</scope>
    <source>
        <strain evidence="2 5">FH2-B-C1</strain>
        <strain evidence="3 4">FH2-B-D1</strain>
    </source>
</reference>
<evidence type="ECO:0000313" key="2">
    <source>
        <dbReference type="EMBL" id="PJZ51193.1"/>
    </source>
</evidence>
<dbReference type="EMBL" id="NPDU01000150">
    <property type="protein sequence ID" value="PJZ59422.1"/>
    <property type="molecule type" value="Genomic_DNA"/>
</dbReference>
<dbReference type="AlphaFoldDB" id="A0A2M9YI18"/>
<evidence type="ECO:0000256" key="1">
    <source>
        <dbReference type="SAM" id="Phobius"/>
    </source>
</evidence>
<dbReference type="EMBL" id="NPDV01000045">
    <property type="protein sequence ID" value="PJZ51193.1"/>
    <property type="molecule type" value="Genomic_DNA"/>
</dbReference>
<dbReference type="Proteomes" id="UP000232188">
    <property type="component" value="Unassembled WGS sequence"/>
</dbReference>
<dbReference type="RefSeq" id="WP_100787793.1">
    <property type="nucleotide sequence ID" value="NZ_NPDU01000150.1"/>
</dbReference>
<evidence type="ECO:0000313" key="5">
    <source>
        <dbReference type="Proteomes" id="UP000232188"/>
    </source>
</evidence>
<feature type="transmembrane region" description="Helical" evidence="1">
    <location>
        <begin position="36"/>
        <end position="53"/>
    </location>
</feature>
<gene>
    <name evidence="3" type="ORF">CH376_23795</name>
    <name evidence="2" type="ORF">CH380_21390</name>
</gene>
<proteinExistence type="predicted"/>
<accession>A0A2M9YI18</accession>
<organism evidence="2 5">
    <name type="scientific">Leptospira adleri</name>
    <dbReference type="NCBI Taxonomy" id="2023186"/>
    <lineage>
        <taxon>Bacteria</taxon>
        <taxon>Pseudomonadati</taxon>
        <taxon>Spirochaetota</taxon>
        <taxon>Spirochaetia</taxon>
        <taxon>Leptospirales</taxon>
        <taxon>Leptospiraceae</taxon>
        <taxon>Leptospira</taxon>
    </lineage>
</organism>
<protein>
    <submittedName>
        <fullName evidence="2">Uncharacterized protein</fullName>
    </submittedName>
</protein>
<evidence type="ECO:0000313" key="3">
    <source>
        <dbReference type="EMBL" id="PJZ59422.1"/>
    </source>
</evidence>
<comment type="caution">
    <text evidence="2">The sequence shown here is derived from an EMBL/GenBank/DDBJ whole genome shotgun (WGS) entry which is preliminary data.</text>
</comment>
<keyword evidence="1" id="KW-0812">Transmembrane</keyword>
<sequence>MEIISTILALVGILLGWALNEISQYIRQRKENTKELKALLFHLLNVYFFLIRIKIFKLKLAEIVELIKKNVPSNNNDNGPKTQLEEVFETYFDVRNKDNPFTDALTSYKQCVERIIGIG</sequence>
<dbReference type="Proteomes" id="UP000232149">
    <property type="component" value="Unassembled WGS sequence"/>
</dbReference>
<keyword evidence="4" id="KW-1185">Reference proteome</keyword>
<keyword evidence="1" id="KW-0472">Membrane</keyword>
<keyword evidence="1" id="KW-1133">Transmembrane helix</keyword>
<name>A0A2M9YI18_9LEPT</name>
<evidence type="ECO:0000313" key="4">
    <source>
        <dbReference type="Proteomes" id="UP000232149"/>
    </source>
</evidence>